<dbReference type="InterPro" id="IPR036962">
    <property type="entry name" value="Glyco_hydro_3_N_sf"/>
</dbReference>
<evidence type="ECO:0000256" key="7">
    <source>
        <dbReference type="RuleBase" id="RU361161"/>
    </source>
</evidence>
<keyword evidence="6 7" id="KW-0326">Glycosidase</keyword>
<sequence>MGRLLLLSTLFNGIMNIGDGSGRFLIFSLHLIESMGSSHKKFSFKRKQVVLLLLFLIVGSLVFVEFFTGIRWQKESEDALYKDATRSTQERVDDLLSRMTTDEKIGQMALVEQNSILLRSDIARFGLGALLSGGGGGPDENTQEGWLTMVNDFQERAKSSRLGIPLLYGVDAVHGHSNVFGATIFPHQIGLGASADADLVRRIAVITAEEMITTGTNWNFSPTADVVQDIRWGRTYETFGADTKLVEDLTTAYVEGLHSLSIVGTAKHYLGSGAMEWGTSTNPGYQIDQGVITIDEAVLRSTHLPPFARAIDAGVGSIMVSHASWNDVELTTSHMWLTDILKGELSFQGFVVSDWYSVFDIPGDKYDALVTAVNAGVDMVMLPYEYRLFATHMRRAVDEGDISMDRLNDAVQRILRIKFEAGLFDNQTISDADIRTFGSIEHKEVAREAVRKSLVLLKDAQQILPISKETPRILVAGDSADNLGRQAGGWTIEWQGIDGNWIPGTTILQGIEDAVSSETNVEYRQAGDFPLGTELADVGIVIVGETPYAEGVGDNEHPELSAEDLEVIDRVRAISKTIIVILVSGRPLDVSPYVNDWDALVTVWLPGSEGGGVADVLFGDYPFTGKLPLEWPL</sequence>
<dbReference type="PANTHER" id="PTHR30620:SF16">
    <property type="entry name" value="LYSOSOMAL BETA GLUCOSIDASE"/>
    <property type="match status" value="1"/>
</dbReference>
<evidence type="ECO:0000256" key="2">
    <source>
        <dbReference type="ARBA" id="ARBA00005336"/>
    </source>
</evidence>
<dbReference type="InterPro" id="IPR002772">
    <property type="entry name" value="Glyco_hydro_3_C"/>
</dbReference>
<evidence type="ECO:0000256" key="3">
    <source>
        <dbReference type="ARBA" id="ARBA00012744"/>
    </source>
</evidence>
<dbReference type="Proteomes" id="UP000231436">
    <property type="component" value="Unassembled WGS sequence"/>
</dbReference>
<accession>A0A2M8LI82</accession>
<evidence type="ECO:0000259" key="10">
    <source>
        <dbReference type="Pfam" id="PF01915"/>
    </source>
</evidence>
<evidence type="ECO:0000256" key="8">
    <source>
        <dbReference type="SAM" id="Phobius"/>
    </source>
</evidence>
<evidence type="ECO:0000313" key="12">
    <source>
        <dbReference type="Proteomes" id="UP000231436"/>
    </source>
</evidence>
<organism evidence="11 12">
    <name type="scientific">Candidatus Uhrbacteria bacterium CG10_big_fil_rev_8_21_14_0_10_48_16</name>
    <dbReference type="NCBI Taxonomy" id="1975038"/>
    <lineage>
        <taxon>Bacteria</taxon>
        <taxon>Candidatus Uhriibacteriota</taxon>
    </lineage>
</organism>
<protein>
    <recommendedName>
        <fullName evidence="3">beta-glucosidase</fullName>
        <ecNumber evidence="3">3.2.1.21</ecNumber>
    </recommendedName>
</protein>
<evidence type="ECO:0000256" key="6">
    <source>
        <dbReference type="ARBA" id="ARBA00023295"/>
    </source>
</evidence>
<dbReference type="InterPro" id="IPR051915">
    <property type="entry name" value="Cellulose_Degrad_GH3"/>
</dbReference>
<dbReference type="EC" id="3.2.1.21" evidence="3"/>
<dbReference type="PRINTS" id="PR00133">
    <property type="entry name" value="GLHYDRLASE3"/>
</dbReference>
<name>A0A2M8LI82_9BACT</name>
<evidence type="ECO:0000259" key="9">
    <source>
        <dbReference type="Pfam" id="PF00933"/>
    </source>
</evidence>
<dbReference type="Pfam" id="PF01915">
    <property type="entry name" value="Glyco_hydro_3_C"/>
    <property type="match status" value="1"/>
</dbReference>
<dbReference type="Gene3D" id="3.40.50.1700">
    <property type="entry name" value="Glycoside hydrolase family 3 C-terminal domain"/>
    <property type="match status" value="1"/>
</dbReference>
<comment type="caution">
    <text evidence="11">The sequence shown here is derived from an EMBL/GenBank/DDBJ whole genome shotgun (WGS) entry which is preliminary data.</text>
</comment>
<evidence type="ECO:0000256" key="5">
    <source>
        <dbReference type="ARBA" id="ARBA00022801"/>
    </source>
</evidence>
<feature type="transmembrane region" description="Helical" evidence="8">
    <location>
        <begin position="49"/>
        <end position="72"/>
    </location>
</feature>
<feature type="domain" description="Glycoside hydrolase family 3 N-terminal" evidence="9">
    <location>
        <begin position="100"/>
        <end position="417"/>
    </location>
</feature>
<dbReference type="PROSITE" id="PS00775">
    <property type="entry name" value="GLYCOSYL_HYDROL_F3"/>
    <property type="match status" value="1"/>
</dbReference>
<dbReference type="InterPro" id="IPR036881">
    <property type="entry name" value="Glyco_hydro_3_C_sf"/>
</dbReference>
<dbReference type="PANTHER" id="PTHR30620">
    <property type="entry name" value="PERIPLASMIC BETA-GLUCOSIDASE-RELATED"/>
    <property type="match status" value="1"/>
</dbReference>
<dbReference type="InterPro" id="IPR017853">
    <property type="entry name" value="GH"/>
</dbReference>
<keyword evidence="5 7" id="KW-0378">Hydrolase</keyword>
<dbReference type="Gene3D" id="3.20.20.300">
    <property type="entry name" value="Glycoside hydrolase, family 3, N-terminal domain"/>
    <property type="match status" value="1"/>
</dbReference>
<proteinExistence type="inferred from homology"/>
<dbReference type="SUPFAM" id="SSF52279">
    <property type="entry name" value="Beta-D-glucan exohydrolase, C-terminal domain"/>
    <property type="match status" value="1"/>
</dbReference>
<dbReference type="InterPro" id="IPR001764">
    <property type="entry name" value="Glyco_hydro_3_N"/>
</dbReference>
<keyword evidence="8" id="KW-1133">Transmembrane helix</keyword>
<comment type="similarity">
    <text evidence="2 7">Belongs to the glycosyl hydrolase 3 family.</text>
</comment>
<gene>
    <name evidence="11" type="ORF">COV05_00870</name>
</gene>
<feature type="domain" description="Glycoside hydrolase family 3 C-terminal" evidence="10">
    <location>
        <begin position="454"/>
        <end position="632"/>
    </location>
</feature>
<dbReference type="EMBL" id="PFEU01000006">
    <property type="protein sequence ID" value="PJE77148.1"/>
    <property type="molecule type" value="Genomic_DNA"/>
</dbReference>
<dbReference type="AlphaFoldDB" id="A0A2M8LI82"/>
<evidence type="ECO:0000313" key="11">
    <source>
        <dbReference type="EMBL" id="PJE77148.1"/>
    </source>
</evidence>
<dbReference type="GO" id="GO:0008422">
    <property type="term" value="F:beta-glucosidase activity"/>
    <property type="evidence" value="ECO:0007669"/>
    <property type="project" value="UniProtKB-EC"/>
</dbReference>
<dbReference type="Pfam" id="PF00933">
    <property type="entry name" value="Glyco_hydro_3"/>
    <property type="match status" value="1"/>
</dbReference>
<keyword evidence="8" id="KW-0812">Transmembrane</keyword>
<keyword evidence="8" id="KW-0472">Membrane</keyword>
<evidence type="ECO:0000256" key="4">
    <source>
        <dbReference type="ARBA" id="ARBA00022729"/>
    </source>
</evidence>
<reference evidence="12" key="1">
    <citation type="submission" date="2017-09" db="EMBL/GenBank/DDBJ databases">
        <title>Depth-based differentiation of microbial function through sediment-hosted aquifers and enrichment of novel symbionts in the deep terrestrial subsurface.</title>
        <authorList>
            <person name="Probst A.J."/>
            <person name="Ladd B."/>
            <person name="Jarett J.K."/>
            <person name="Geller-Mcgrath D.E."/>
            <person name="Sieber C.M.K."/>
            <person name="Emerson J.B."/>
            <person name="Anantharaman K."/>
            <person name="Thomas B.C."/>
            <person name="Malmstrom R."/>
            <person name="Stieglmeier M."/>
            <person name="Klingl A."/>
            <person name="Woyke T."/>
            <person name="Ryan C.M."/>
            <person name="Banfield J.F."/>
        </authorList>
    </citation>
    <scope>NUCLEOTIDE SEQUENCE [LARGE SCALE GENOMIC DNA]</scope>
</reference>
<dbReference type="InterPro" id="IPR019800">
    <property type="entry name" value="Glyco_hydro_3_AS"/>
</dbReference>
<dbReference type="GO" id="GO:0009251">
    <property type="term" value="P:glucan catabolic process"/>
    <property type="evidence" value="ECO:0007669"/>
    <property type="project" value="TreeGrafter"/>
</dbReference>
<keyword evidence="4" id="KW-0732">Signal</keyword>
<dbReference type="SUPFAM" id="SSF51445">
    <property type="entry name" value="(Trans)glycosidases"/>
    <property type="match status" value="1"/>
</dbReference>
<comment type="catalytic activity">
    <reaction evidence="1">
        <text>Hydrolysis of terminal, non-reducing beta-D-glucosyl residues with release of beta-D-glucose.</text>
        <dbReference type="EC" id="3.2.1.21"/>
    </reaction>
</comment>
<evidence type="ECO:0000256" key="1">
    <source>
        <dbReference type="ARBA" id="ARBA00000448"/>
    </source>
</evidence>